<gene>
    <name evidence="1" type="ORF">CEXT_79591</name>
</gene>
<dbReference type="Proteomes" id="UP001054945">
    <property type="component" value="Unassembled WGS sequence"/>
</dbReference>
<sequence>MSSPDLQPSDLTKLTENGNFKRNVMDFFRLYPSNDWSRRAKGGKKYEPLCFLNNDIQSLMLQWDGTENWTSIEK</sequence>
<dbReference type="EMBL" id="BPLR01000592">
    <property type="protein sequence ID" value="GIY95919.1"/>
    <property type="molecule type" value="Genomic_DNA"/>
</dbReference>
<keyword evidence="2" id="KW-1185">Reference proteome</keyword>
<reference evidence="1 2" key="1">
    <citation type="submission" date="2021-06" db="EMBL/GenBank/DDBJ databases">
        <title>Caerostris extrusa draft genome.</title>
        <authorList>
            <person name="Kono N."/>
            <person name="Arakawa K."/>
        </authorList>
    </citation>
    <scope>NUCLEOTIDE SEQUENCE [LARGE SCALE GENOMIC DNA]</scope>
</reference>
<name>A0AAV4XML5_CAEEX</name>
<proteinExistence type="predicted"/>
<evidence type="ECO:0000313" key="2">
    <source>
        <dbReference type="Proteomes" id="UP001054945"/>
    </source>
</evidence>
<comment type="caution">
    <text evidence="1">The sequence shown here is derived from an EMBL/GenBank/DDBJ whole genome shotgun (WGS) entry which is preliminary data.</text>
</comment>
<protein>
    <submittedName>
        <fullName evidence="1">Uncharacterized protein</fullName>
    </submittedName>
</protein>
<organism evidence="1 2">
    <name type="scientific">Caerostris extrusa</name>
    <name type="common">Bark spider</name>
    <name type="synonym">Caerostris bankana</name>
    <dbReference type="NCBI Taxonomy" id="172846"/>
    <lineage>
        <taxon>Eukaryota</taxon>
        <taxon>Metazoa</taxon>
        <taxon>Ecdysozoa</taxon>
        <taxon>Arthropoda</taxon>
        <taxon>Chelicerata</taxon>
        <taxon>Arachnida</taxon>
        <taxon>Araneae</taxon>
        <taxon>Araneomorphae</taxon>
        <taxon>Entelegynae</taxon>
        <taxon>Araneoidea</taxon>
        <taxon>Araneidae</taxon>
        <taxon>Caerostris</taxon>
    </lineage>
</organism>
<dbReference type="AlphaFoldDB" id="A0AAV4XML5"/>
<accession>A0AAV4XML5</accession>
<evidence type="ECO:0000313" key="1">
    <source>
        <dbReference type="EMBL" id="GIY95919.1"/>
    </source>
</evidence>